<keyword evidence="1" id="KW-0812">Transmembrane</keyword>
<keyword evidence="3" id="KW-1185">Reference proteome</keyword>
<gene>
    <name evidence="2" type="ORF">PGT21_009780</name>
</gene>
<proteinExistence type="predicted"/>
<evidence type="ECO:0000256" key="1">
    <source>
        <dbReference type="SAM" id="Phobius"/>
    </source>
</evidence>
<comment type="caution">
    <text evidence="2">The sequence shown here is derived from an EMBL/GenBank/DDBJ whole genome shotgun (WGS) entry which is preliminary data.</text>
</comment>
<keyword evidence="1" id="KW-0472">Membrane</keyword>
<reference evidence="2 3" key="1">
    <citation type="submission" date="2019-05" db="EMBL/GenBank/DDBJ databases">
        <title>Emergence of the Ug99 lineage of the wheat stem rust pathogen through somatic hybridization.</title>
        <authorList>
            <person name="Li F."/>
            <person name="Upadhyaya N.M."/>
            <person name="Sperschneider J."/>
            <person name="Matny O."/>
            <person name="Nguyen-Phuc H."/>
            <person name="Mago R."/>
            <person name="Raley C."/>
            <person name="Miller M.E."/>
            <person name="Silverstein K.A.T."/>
            <person name="Henningsen E."/>
            <person name="Hirsch C.D."/>
            <person name="Visser B."/>
            <person name="Pretorius Z.A."/>
            <person name="Steffenson B.J."/>
            <person name="Schwessinger B."/>
            <person name="Dodds P.N."/>
            <person name="Figueroa M."/>
        </authorList>
    </citation>
    <scope>NUCLEOTIDE SEQUENCE [LARGE SCALE GENOMIC DNA]</scope>
    <source>
        <strain evidence="2">21-0</strain>
    </source>
</reference>
<dbReference type="AlphaFoldDB" id="A0A5B0R026"/>
<protein>
    <submittedName>
        <fullName evidence="2">Uncharacterized protein</fullName>
    </submittedName>
</protein>
<dbReference type="Proteomes" id="UP000324748">
    <property type="component" value="Unassembled WGS sequence"/>
</dbReference>
<sequence length="144" mass="16336">MYPFVVNPSLHIVQLAPFLKFAHILFLSIHSPFFYPIIFSCLSIYLFTSSSRLSPHSIFLILLNYILNHTSKPQHKSIFFIKSVITSISKFFCLFLNSPSTSSNLNCPLFPSENSFLSLFIPALLYGLKISLPPPPLKISKLEP</sequence>
<name>A0A5B0R026_PUCGR</name>
<evidence type="ECO:0000313" key="3">
    <source>
        <dbReference type="Proteomes" id="UP000324748"/>
    </source>
</evidence>
<feature type="transmembrane region" description="Helical" evidence="1">
    <location>
        <begin position="21"/>
        <end position="47"/>
    </location>
</feature>
<evidence type="ECO:0000313" key="2">
    <source>
        <dbReference type="EMBL" id="KAA1118897.1"/>
    </source>
</evidence>
<dbReference type="EMBL" id="VSWC01000001">
    <property type="protein sequence ID" value="KAA1118897.1"/>
    <property type="molecule type" value="Genomic_DNA"/>
</dbReference>
<organism evidence="2 3">
    <name type="scientific">Puccinia graminis f. sp. tritici</name>
    <dbReference type="NCBI Taxonomy" id="56615"/>
    <lineage>
        <taxon>Eukaryota</taxon>
        <taxon>Fungi</taxon>
        <taxon>Dikarya</taxon>
        <taxon>Basidiomycota</taxon>
        <taxon>Pucciniomycotina</taxon>
        <taxon>Pucciniomycetes</taxon>
        <taxon>Pucciniales</taxon>
        <taxon>Pucciniaceae</taxon>
        <taxon>Puccinia</taxon>
    </lineage>
</organism>
<accession>A0A5B0R026</accession>
<keyword evidence="1" id="KW-1133">Transmembrane helix</keyword>